<proteinExistence type="predicted"/>
<sequence length="125" mass="14292">MEIITGSNEAAHAALTILFHLSLIFAGHVAGDVLLQMNRLSKLKRKHLWALGLHVFLWTAMICFVLLYLKIFAFWKMLFLYITHFIIDWLKSFFKPTPGSLGGLTKVDVVDQLLHLATLGLVYFF</sequence>
<feature type="transmembrane region" description="Helical" evidence="1">
    <location>
        <begin position="12"/>
        <end position="35"/>
    </location>
</feature>
<dbReference type="Proteomes" id="UP000002217">
    <property type="component" value="Chromosome"/>
</dbReference>
<evidence type="ECO:0008006" key="4">
    <source>
        <dbReference type="Google" id="ProtNLM"/>
    </source>
</evidence>
<dbReference type="RefSeq" id="WP_015756978.1">
    <property type="nucleotide sequence ID" value="NC_013216.1"/>
</dbReference>
<dbReference type="EMBL" id="CP001720">
    <property type="protein sequence ID" value="ACV62263.1"/>
    <property type="molecule type" value="Genomic_DNA"/>
</dbReference>
<evidence type="ECO:0000256" key="1">
    <source>
        <dbReference type="SAM" id="Phobius"/>
    </source>
</evidence>
<feature type="transmembrane region" description="Helical" evidence="1">
    <location>
        <begin position="47"/>
        <end position="67"/>
    </location>
</feature>
<gene>
    <name evidence="2" type="ordered locus">Dtox_1387</name>
</gene>
<accession>C8W6H4</accession>
<dbReference type="STRING" id="485916.Dtox_1387"/>
<dbReference type="InterPro" id="IPR021737">
    <property type="entry name" value="Phage_phiKZ_Orf197"/>
</dbReference>
<reference evidence="2 3" key="1">
    <citation type="journal article" date="2009" name="Stand. Genomic Sci.">
        <title>Complete genome sequence of Desulfotomaculum acetoxidans type strain (5575).</title>
        <authorList>
            <person name="Spring S."/>
            <person name="Lapidus A."/>
            <person name="Schroder M."/>
            <person name="Gleim D."/>
            <person name="Sims D."/>
            <person name="Meincke L."/>
            <person name="Glavina Del Rio T."/>
            <person name="Tice H."/>
            <person name="Copeland A."/>
            <person name="Cheng J.F."/>
            <person name="Lucas S."/>
            <person name="Chen F."/>
            <person name="Nolan M."/>
            <person name="Bruce D."/>
            <person name="Goodwin L."/>
            <person name="Pitluck S."/>
            <person name="Ivanova N."/>
            <person name="Mavromatis K."/>
            <person name="Mikhailova N."/>
            <person name="Pati A."/>
            <person name="Chen A."/>
            <person name="Palaniappan K."/>
            <person name="Land M."/>
            <person name="Hauser L."/>
            <person name="Chang Y.J."/>
            <person name="Jeffries C.D."/>
            <person name="Chain P."/>
            <person name="Saunders E."/>
            <person name="Brettin T."/>
            <person name="Detter J.C."/>
            <person name="Goker M."/>
            <person name="Bristow J."/>
            <person name="Eisen J.A."/>
            <person name="Markowitz V."/>
            <person name="Hugenholtz P."/>
            <person name="Kyrpides N.C."/>
            <person name="Klenk H.P."/>
            <person name="Han C."/>
        </authorList>
    </citation>
    <scope>NUCLEOTIDE SEQUENCE [LARGE SCALE GENOMIC DNA]</scope>
    <source>
        <strain evidence="3">ATCC 49208 / DSM 771 / VKM B-1644</strain>
    </source>
</reference>
<dbReference type="HOGENOM" id="CLU_1989014_0_0_9"/>
<dbReference type="OrthoDB" id="1809050at2"/>
<dbReference type="Pfam" id="PF11750">
    <property type="entry name" value="DUF3307"/>
    <property type="match status" value="1"/>
</dbReference>
<protein>
    <recommendedName>
        <fullName evidence="4">DUF3307 domain-containing protein</fullName>
    </recommendedName>
</protein>
<dbReference type="AlphaFoldDB" id="C8W6H4"/>
<evidence type="ECO:0000313" key="2">
    <source>
        <dbReference type="EMBL" id="ACV62263.1"/>
    </source>
</evidence>
<evidence type="ECO:0000313" key="3">
    <source>
        <dbReference type="Proteomes" id="UP000002217"/>
    </source>
</evidence>
<organism evidence="2 3">
    <name type="scientific">Desulfofarcimen acetoxidans (strain ATCC 49208 / DSM 771 / KCTC 5769 / VKM B-1644 / 5575)</name>
    <name type="common">Desulfotomaculum acetoxidans</name>
    <dbReference type="NCBI Taxonomy" id="485916"/>
    <lineage>
        <taxon>Bacteria</taxon>
        <taxon>Bacillati</taxon>
        <taxon>Bacillota</taxon>
        <taxon>Clostridia</taxon>
        <taxon>Eubacteriales</taxon>
        <taxon>Peptococcaceae</taxon>
        <taxon>Desulfofarcimen</taxon>
    </lineage>
</organism>
<keyword evidence="3" id="KW-1185">Reference proteome</keyword>
<keyword evidence="1" id="KW-0812">Transmembrane</keyword>
<keyword evidence="1" id="KW-1133">Transmembrane helix</keyword>
<keyword evidence="1" id="KW-0472">Membrane</keyword>
<dbReference type="KEGG" id="dae:Dtox_1387"/>
<name>C8W6H4_DESAS</name>